<comment type="caution">
    <text evidence="1">The sequence shown here is derived from an EMBL/GenBank/DDBJ whole genome shotgun (WGS) entry which is preliminary data.</text>
</comment>
<protein>
    <submittedName>
        <fullName evidence="1">Helix-turn-helix protein</fullName>
    </submittedName>
</protein>
<proteinExistence type="predicted"/>
<evidence type="ECO:0000313" key="1">
    <source>
        <dbReference type="EMBL" id="ETJ34532.1"/>
    </source>
</evidence>
<reference evidence="1" key="1">
    <citation type="submission" date="2013-12" db="EMBL/GenBank/DDBJ databases">
        <title>A Varibaculum cambriense genome reconstructed from a premature infant gut community with otherwise low bacterial novelty that shifts toward anaerobic metabolism during the third week of life.</title>
        <authorList>
            <person name="Brown C.T."/>
            <person name="Sharon I."/>
            <person name="Thomas B.C."/>
            <person name="Castelle C.J."/>
            <person name="Morowitz M.J."/>
            <person name="Banfield J.F."/>
        </authorList>
    </citation>
    <scope>NUCLEOTIDE SEQUENCE</scope>
</reference>
<dbReference type="EMBL" id="AZMM01011044">
    <property type="protein sequence ID" value="ETJ34532.1"/>
    <property type="molecule type" value="Genomic_DNA"/>
</dbReference>
<sequence>SIVKNTKIDLDSAIKISRVLKTPIEDIFMLKKNSFFQTHQYYQIFLIHSYTYNSLCYK</sequence>
<organism evidence="1">
    <name type="scientific">human gut metagenome</name>
    <dbReference type="NCBI Taxonomy" id="408170"/>
    <lineage>
        <taxon>unclassified sequences</taxon>
        <taxon>metagenomes</taxon>
        <taxon>organismal metagenomes</taxon>
    </lineage>
</organism>
<feature type="non-terminal residue" evidence="1">
    <location>
        <position position="1"/>
    </location>
</feature>
<dbReference type="AlphaFoldDB" id="W1XWB9"/>
<gene>
    <name evidence="1" type="ORF">Q604_UNBC11044G0001</name>
</gene>
<name>W1XWB9_9ZZZZ</name>
<accession>W1XWB9</accession>